<dbReference type="InterPro" id="IPR005493">
    <property type="entry name" value="RraA/RraA-like"/>
</dbReference>
<dbReference type="GO" id="GO:0008428">
    <property type="term" value="F:ribonuclease inhibitor activity"/>
    <property type="evidence" value="ECO:0007669"/>
    <property type="project" value="InterPro"/>
</dbReference>
<dbReference type="GO" id="GO:0008948">
    <property type="term" value="F:oxaloacetate decarboxylase activity"/>
    <property type="evidence" value="ECO:0007669"/>
    <property type="project" value="UniProtKB-EC"/>
</dbReference>
<comment type="similarity">
    <text evidence="3 10">Belongs to the class II aldolase/RraA-like family.</text>
</comment>
<reference evidence="11" key="1">
    <citation type="submission" date="2020-02" db="EMBL/GenBank/DDBJ databases">
        <authorList>
            <person name="Meier V. D."/>
        </authorList>
    </citation>
    <scope>NUCLEOTIDE SEQUENCE</scope>
    <source>
        <strain evidence="11">AVDCRST_MAG07</strain>
    </source>
</reference>
<keyword evidence="9" id="KW-0460">Magnesium</keyword>
<protein>
    <recommendedName>
        <fullName evidence="10">4-hydroxy-4-methyl-2-oxoglutarate aldolase</fullName>
        <shortName evidence="10">HMG aldolase</shortName>
        <ecNumber evidence="10">4.1.1.112</ecNumber>
        <ecNumber evidence="10">4.1.3.17</ecNumber>
    </recommendedName>
    <alternativeName>
        <fullName evidence="10">Oxaloacetate decarboxylase</fullName>
    </alternativeName>
</protein>
<comment type="function">
    <text evidence="7 10">Catalyzes the aldol cleavage of 4-hydroxy-4-methyl-2-oxoglutarate (HMG) into 2 molecules of pyruvate. Also contains a secondary oxaloacetate (OAA) decarboxylase activity due to the common pyruvate enolate transition state formed following C-C bond cleavage in the retro-aldol and decarboxylation reactions.</text>
</comment>
<dbReference type="GO" id="GO:0047443">
    <property type="term" value="F:4-hydroxy-4-methyl-2-oxoglutarate aldolase activity"/>
    <property type="evidence" value="ECO:0007669"/>
    <property type="project" value="UniProtKB-EC"/>
</dbReference>
<dbReference type="PANTHER" id="PTHR33254">
    <property type="entry name" value="4-HYDROXY-4-METHYL-2-OXOGLUTARATE ALDOLASE 3-RELATED"/>
    <property type="match status" value="1"/>
</dbReference>
<accession>A0A6J4LZJ8</accession>
<dbReference type="AlphaFoldDB" id="A0A6J4LZJ8"/>
<sequence length="171" mass="17379">MGTRVEGFRGGATSTADLVDGLDEDVRSCDLQLRQLGGQARFAGPVRTVRCRADNALVKQVLSTPGAGGVLVVDGGGWLHSALVGDLIAGAAVDNGWSGLVVNGAVRDSAALAGLRLGVKALGTNPRRSRKEGAGQVDVPVGFGGVVFAPGDWVFSDEDGILVLSAEQAQA</sequence>
<keyword evidence="5 9" id="KW-0479">Metal-binding</keyword>
<name>A0A6J4LZJ8_9ACTN</name>
<evidence type="ECO:0000313" key="11">
    <source>
        <dbReference type="EMBL" id="CAA9342234.1"/>
    </source>
</evidence>
<feature type="binding site" evidence="9">
    <location>
        <position position="107"/>
    </location>
    <ligand>
        <name>substrate</name>
    </ligand>
</feature>
<evidence type="ECO:0000256" key="8">
    <source>
        <dbReference type="ARBA" id="ARBA00047973"/>
    </source>
</evidence>
<dbReference type="InterPro" id="IPR010203">
    <property type="entry name" value="RraA"/>
</dbReference>
<comment type="catalytic activity">
    <reaction evidence="1 10">
        <text>4-hydroxy-4-methyl-2-oxoglutarate = 2 pyruvate</text>
        <dbReference type="Rhea" id="RHEA:22748"/>
        <dbReference type="ChEBI" id="CHEBI:15361"/>
        <dbReference type="ChEBI" id="CHEBI:58276"/>
        <dbReference type="EC" id="4.1.3.17"/>
    </reaction>
</comment>
<evidence type="ECO:0000256" key="5">
    <source>
        <dbReference type="ARBA" id="ARBA00022723"/>
    </source>
</evidence>
<keyword evidence="6 10" id="KW-0456">Lyase</keyword>
<evidence type="ECO:0000256" key="1">
    <source>
        <dbReference type="ARBA" id="ARBA00001342"/>
    </source>
</evidence>
<organism evidence="11">
    <name type="scientific">uncultured Frankineae bacterium</name>
    <dbReference type="NCBI Taxonomy" id="437475"/>
    <lineage>
        <taxon>Bacteria</taxon>
        <taxon>Bacillati</taxon>
        <taxon>Actinomycetota</taxon>
        <taxon>Actinomycetes</taxon>
        <taxon>Frankiales</taxon>
        <taxon>environmental samples</taxon>
    </lineage>
</organism>
<evidence type="ECO:0000256" key="4">
    <source>
        <dbReference type="ARBA" id="ARBA00011233"/>
    </source>
</evidence>
<dbReference type="Pfam" id="PF03737">
    <property type="entry name" value="RraA-like"/>
    <property type="match status" value="1"/>
</dbReference>
<evidence type="ECO:0000256" key="9">
    <source>
        <dbReference type="PIRSR" id="PIRSR605493-1"/>
    </source>
</evidence>
<feature type="binding site" evidence="9">
    <location>
        <begin position="85"/>
        <end position="88"/>
    </location>
    <ligand>
        <name>substrate</name>
    </ligand>
</feature>
<dbReference type="PANTHER" id="PTHR33254:SF4">
    <property type="entry name" value="4-HYDROXY-4-METHYL-2-OXOGLUTARATE ALDOLASE 3-RELATED"/>
    <property type="match status" value="1"/>
</dbReference>
<evidence type="ECO:0000256" key="2">
    <source>
        <dbReference type="ARBA" id="ARBA00001968"/>
    </source>
</evidence>
<dbReference type="NCBIfam" id="TIGR01935">
    <property type="entry name" value="NOT-MenG"/>
    <property type="match status" value="1"/>
</dbReference>
<comment type="cofactor">
    <cofactor evidence="2 10">
        <name>a divalent metal cation</name>
        <dbReference type="ChEBI" id="CHEBI:60240"/>
    </cofactor>
</comment>
<dbReference type="GO" id="GO:0046872">
    <property type="term" value="F:metal ion binding"/>
    <property type="evidence" value="ECO:0007669"/>
    <property type="project" value="UniProtKB-KW"/>
</dbReference>
<proteinExistence type="inferred from homology"/>
<evidence type="ECO:0000256" key="3">
    <source>
        <dbReference type="ARBA" id="ARBA00008621"/>
    </source>
</evidence>
<dbReference type="GO" id="GO:0051252">
    <property type="term" value="P:regulation of RNA metabolic process"/>
    <property type="evidence" value="ECO:0007669"/>
    <property type="project" value="InterPro"/>
</dbReference>
<evidence type="ECO:0000256" key="7">
    <source>
        <dbReference type="ARBA" id="ARBA00025046"/>
    </source>
</evidence>
<dbReference type="EC" id="4.1.1.112" evidence="10"/>
<dbReference type="SUPFAM" id="SSF89562">
    <property type="entry name" value="RraA-like"/>
    <property type="match status" value="1"/>
</dbReference>
<comment type="subunit">
    <text evidence="4 10">Homotrimer.</text>
</comment>
<evidence type="ECO:0000256" key="10">
    <source>
        <dbReference type="RuleBase" id="RU004338"/>
    </source>
</evidence>
<evidence type="ECO:0000256" key="6">
    <source>
        <dbReference type="ARBA" id="ARBA00023239"/>
    </source>
</evidence>
<dbReference type="EMBL" id="CADCUB010000119">
    <property type="protein sequence ID" value="CAA9342234.1"/>
    <property type="molecule type" value="Genomic_DNA"/>
</dbReference>
<dbReference type="Gene3D" id="3.50.30.40">
    <property type="entry name" value="Ribonuclease E inhibitor RraA/RraA-like"/>
    <property type="match status" value="1"/>
</dbReference>
<comment type="cofactor">
    <cofactor evidence="9">
        <name>Mg(2+)</name>
        <dbReference type="ChEBI" id="CHEBI:18420"/>
    </cofactor>
</comment>
<dbReference type="EC" id="4.1.3.17" evidence="10"/>
<feature type="binding site" evidence="9">
    <location>
        <position position="108"/>
    </location>
    <ligand>
        <name>Mg(2+)</name>
        <dbReference type="ChEBI" id="CHEBI:18420"/>
    </ligand>
</feature>
<dbReference type="NCBIfam" id="NF006875">
    <property type="entry name" value="PRK09372.1"/>
    <property type="match status" value="1"/>
</dbReference>
<comment type="catalytic activity">
    <reaction evidence="8 10">
        <text>oxaloacetate + H(+) = pyruvate + CO2</text>
        <dbReference type="Rhea" id="RHEA:15641"/>
        <dbReference type="ChEBI" id="CHEBI:15361"/>
        <dbReference type="ChEBI" id="CHEBI:15378"/>
        <dbReference type="ChEBI" id="CHEBI:16452"/>
        <dbReference type="ChEBI" id="CHEBI:16526"/>
        <dbReference type="EC" id="4.1.1.112"/>
    </reaction>
</comment>
<dbReference type="InterPro" id="IPR036704">
    <property type="entry name" value="RraA/RraA-like_sf"/>
</dbReference>
<gene>
    <name evidence="11" type="ORF">AVDCRST_MAG07-2436</name>
</gene>
<dbReference type="CDD" id="cd16841">
    <property type="entry name" value="RraA_family"/>
    <property type="match status" value="1"/>
</dbReference>